<evidence type="ECO:0000256" key="2">
    <source>
        <dbReference type="ARBA" id="ARBA00023242"/>
    </source>
</evidence>
<dbReference type="InterPro" id="IPR015943">
    <property type="entry name" value="WD40/YVTN_repeat-like_dom_sf"/>
</dbReference>
<dbReference type="Pfam" id="PF23726">
    <property type="entry name" value="Beta-prop_RSE1_2nd"/>
    <property type="match status" value="1"/>
</dbReference>
<organism evidence="6 7">
    <name type="scientific">Oldenlandia corymbosa var. corymbosa</name>
    <dbReference type="NCBI Taxonomy" id="529605"/>
    <lineage>
        <taxon>Eukaryota</taxon>
        <taxon>Viridiplantae</taxon>
        <taxon>Streptophyta</taxon>
        <taxon>Embryophyta</taxon>
        <taxon>Tracheophyta</taxon>
        <taxon>Spermatophyta</taxon>
        <taxon>Magnoliopsida</taxon>
        <taxon>eudicotyledons</taxon>
        <taxon>Gunneridae</taxon>
        <taxon>Pentapetalae</taxon>
        <taxon>asterids</taxon>
        <taxon>lamiids</taxon>
        <taxon>Gentianales</taxon>
        <taxon>Rubiaceae</taxon>
        <taxon>Rubioideae</taxon>
        <taxon>Spermacoceae</taxon>
        <taxon>Hedyotis-Oldenlandia complex</taxon>
        <taxon>Oldenlandia</taxon>
    </lineage>
</organism>
<dbReference type="Pfam" id="PF03178">
    <property type="entry name" value="CPSF_A"/>
    <property type="match status" value="2"/>
</dbReference>
<gene>
    <name evidence="6" type="ORF">OLC1_LOCUS21458</name>
</gene>
<dbReference type="EMBL" id="OX459125">
    <property type="protein sequence ID" value="CAI9114816.1"/>
    <property type="molecule type" value="Genomic_DNA"/>
</dbReference>
<dbReference type="PANTHER" id="PTHR10644">
    <property type="entry name" value="DNA REPAIR/RNA PROCESSING CPSF FAMILY"/>
    <property type="match status" value="1"/>
</dbReference>
<keyword evidence="2" id="KW-0539">Nucleus</keyword>
<evidence type="ECO:0000259" key="4">
    <source>
        <dbReference type="Pfam" id="PF03178"/>
    </source>
</evidence>
<dbReference type="GO" id="GO:0003676">
    <property type="term" value="F:nucleic acid binding"/>
    <property type="evidence" value="ECO:0007669"/>
    <property type="project" value="InterPro"/>
</dbReference>
<feature type="domain" description="RSE1/DDB1/CPSF1 second beta-propeller" evidence="5">
    <location>
        <begin position="2"/>
        <end position="166"/>
    </location>
</feature>
<dbReference type="Gene3D" id="1.10.150.910">
    <property type="match status" value="1"/>
</dbReference>
<name>A0AAV1E3L8_OLDCO</name>
<feature type="domain" description="RSE1/DDB1/CPSF1 C-terminal" evidence="4">
    <location>
        <begin position="224"/>
        <end position="344"/>
    </location>
</feature>
<feature type="domain" description="RSE1/DDB1/CPSF1 C-terminal" evidence="4">
    <location>
        <begin position="352"/>
        <end position="487"/>
    </location>
</feature>
<dbReference type="FunFam" id="1.10.150.910:FF:000002">
    <property type="entry name" value="Splicing factor 3B subunit 3"/>
    <property type="match status" value="1"/>
</dbReference>
<reference evidence="6" key="1">
    <citation type="submission" date="2023-03" db="EMBL/GenBank/DDBJ databases">
        <authorList>
            <person name="Julca I."/>
        </authorList>
    </citation>
    <scope>NUCLEOTIDE SEQUENCE</scope>
</reference>
<keyword evidence="7" id="KW-1185">Reference proteome</keyword>
<dbReference type="Proteomes" id="UP001161247">
    <property type="component" value="Chromosome 8"/>
</dbReference>
<dbReference type="InterPro" id="IPR058543">
    <property type="entry name" value="Beta-prop_RSE1/DDB1/CPSF1_2nd"/>
</dbReference>
<sequence length="521" mass="58223">MEVAKVEMPGDVTCLDIAPVPEGRQRSRFLAVGSFNNVISILSLDPDNCLEASVAGEDGADHPAYLFLNAGLQNGVLVRSVVDMVTGQVSDWRSRFLGLKPPKLFSISVRGRRAMICLSSRPWLGYVNQGQFQINPLSYENLQFAAAFSSLHCAEGVVAVSGDALRDQGGFGAEEREANKKECVEAESGNDAQQMEICGEEEENDPLSDEQYGYPKAKSDKWVSCIRVFDLITRQTSCLLELQDNEEAFSICTVNFHDKEYGTMLAVGRVKGLKYSPKRSFDAAYIHVCRLKEDGKVLELVHKTQVEGIPLRLCPFQGRLLAGIGPVLRLYDLGKKRLLRKSMWTLILRLELDKFGNIFFARLPQDVSQEIEEDPTGGRIKWEQGKLNGAPNKVEEIVRFHVGDVVSCMQKGSLIPSGREGIIYGTVMGSVGAMIPFTSRDDVDFFSHLEMHLRQEHPPLCGRDHMAYRSAYFPVKDVIDGDLCEQFPTLPLDMQRKIADELERTPAEIVKKLEELRSKII</sequence>
<dbReference type="InterPro" id="IPR050358">
    <property type="entry name" value="RSE1/DDB1/CFT1"/>
</dbReference>
<dbReference type="AlphaFoldDB" id="A0AAV1E3L8"/>
<proteinExistence type="inferred from homology"/>
<accession>A0AAV1E3L8</accession>
<evidence type="ECO:0000313" key="6">
    <source>
        <dbReference type="EMBL" id="CAI9114816.1"/>
    </source>
</evidence>
<evidence type="ECO:0000313" key="7">
    <source>
        <dbReference type="Proteomes" id="UP001161247"/>
    </source>
</evidence>
<evidence type="ECO:0000256" key="3">
    <source>
        <dbReference type="ARBA" id="ARBA00038266"/>
    </source>
</evidence>
<comment type="subcellular location">
    <subcellularLocation>
        <location evidence="1">Nucleus</location>
    </subcellularLocation>
</comment>
<evidence type="ECO:0000259" key="5">
    <source>
        <dbReference type="Pfam" id="PF23726"/>
    </source>
</evidence>
<dbReference type="Gene3D" id="2.130.10.10">
    <property type="entry name" value="YVTN repeat-like/Quinoprotein amine dehydrogenase"/>
    <property type="match status" value="3"/>
</dbReference>
<protein>
    <submittedName>
        <fullName evidence="6">OLC1v1015622C1</fullName>
    </submittedName>
</protein>
<dbReference type="InterPro" id="IPR004871">
    <property type="entry name" value="RSE1/DDB1/CPSF1_C"/>
</dbReference>
<evidence type="ECO:0000256" key="1">
    <source>
        <dbReference type="ARBA" id="ARBA00004123"/>
    </source>
</evidence>
<comment type="similarity">
    <text evidence="3">Belongs to the RSE1 family.</text>
</comment>
<dbReference type="GO" id="GO:0005634">
    <property type="term" value="C:nucleus"/>
    <property type="evidence" value="ECO:0007669"/>
    <property type="project" value="UniProtKB-SubCell"/>
</dbReference>